<dbReference type="GeneID" id="86892584"/>
<evidence type="ECO:0000256" key="2">
    <source>
        <dbReference type="SAM" id="MobiDB-lite"/>
    </source>
</evidence>
<feature type="coiled-coil region" evidence="1">
    <location>
        <begin position="24"/>
        <end position="58"/>
    </location>
</feature>
<evidence type="ECO:0000313" key="5">
    <source>
        <dbReference type="Proteomes" id="UP000576368"/>
    </source>
</evidence>
<evidence type="ECO:0000256" key="1">
    <source>
        <dbReference type="SAM" id="Coils"/>
    </source>
</evidence>
<dbReference type="Proteomes" id="UP001302374">
    <property type="component" value="Chromosome"/>
</dbReference>
<accession>A0A7X5YAZ6</accession>
<gene>
    <name evidence="4" type="ORF">F1644_14790</name>
    <name evidence="3" type="ORF">GGR15_001367</name>
</gene>
<organism evidence="3 5">
    <name type="scientific">Butyricimonas paravirosa</name>
    <dbReference type="NCBI Taxonomy" id="1472417"/>
    <lineage>
        <taxon>Bacteria</taxon>
        <taxon>Pseudomonadati</taxon>
        <taxon>Bacteroidota</taxon>
        <taxon>Bacteroidia</taxon>
        <taxon>Bacteroidales</taxon>
        <taxon>Odoribacteraceae</taxon>
        <taxon>Butyricimonas</taxon>
    </lineage>
</organism>
<reference evidence="4 6" key="1">
    <citation type="submission" date="2019-09" db="EMBL/GenBank/DDBJ databases">
        <title>Butyricimonas paravirosa DSM 105722 (=214-4 = JCM 18677 = CCUG 65563).</title>
        <authorList>
            <person name="Le Roy T."/>
            <person name="Cani P.D."/>
        </authorList>
    </citation>
    <scope>NUCLEOTIDE SEQUENCE [LARGE SCALE GENOMIC DNA]</scope>
    <source>
        <strain evidence="4 6">DSM 105722</strain>
    </source>
</reference>
<feature type="region of interest" description="Disordered" evidence="2">
    <location>
        <begin position="1"/>
        <end position="21"/>
    </location>
</feature>
<dbReference type="EMBL" id="JAATLI010000004">
    <property type="protein sequence ID" value="NJC17752.1"/>
    <property type="molecule type" value="Genomic_DNA"/>
</dbReference>
<dbReference type="Proteomes" id="UP000576368">
    <property type="component" value="Unassembled WGS sequence"/>
</dbReference>
<dbReference type="EMBL" id="CP043839">
    <property type="protein sequence ID" value="WOF13452.1"/>
    <property type="molecule type" value="Genomic_DNA"/>
</dbReference>
<reference evidence="3 5" key="2">
    <citation type="submission" date="2020-03" db="EMBL/GenBank/DDBJ databases">
        <title>Genomic Encyclopedia of Type Strains, Phase IV (KMG-IV): sequencing the most valuable type-strain genomes for metagenomic binning, comparative biology and taxonomic classification.</title>
        <authorList>
            <person name="Goeker M."/>
        </authorList>
    </citation>
    <scope>NUCLEOTIDE SEQUENCE [LARGE SCALE GENOMIC DNA]</scope>
    <source>
        <strain evidence="3 5">DSM 105722</strain>
    </source>
</reference>
<dbReference type="RefSeq" id="WP_118303501.1">
    <property type="nucleotide sequence ID" value="NZ_BMPA01000004.1"/>
</dbReference>
<proteinExistence type="predicted"/>
<keyword evidence="1" id="KW-0175">Coiled coil</keyword>
<sequence length="308" mass="35288">MAKKATTTKENPVEEKSIGITPEMEELKKQVENLKSVNAKLTESIKEWKDKYEELLAEEPEFTPEPYLVVIPFKAGEAQGNELMLAMRGWMKHFKEQFRIVVVGDVGDLELPGLEGDCLEIMVIPHECKTENPPLDIVSKLLSVVEECPEVENIILTNDDIYPVNDFDVTEVKMLKADGLLTSNKKCGELYALNRGKTLKMLQEKKLPVFDYGTHLPMFFEVEKLLDVIEKYDLKKEAMLLSSLYFNTVFPGRIPMMLDMSRDHLKVIVGRKNANLRLLREYIPKKVFVNNSVSGWSEDLEKIISEFV</sequence>
<name>A0A7X5YAZ6_9BACT</name>
<protein>
    <submittedName>
        <fullName evidence="3">Uncharacterized protein</fullName>
    </submittedName>
</protein>
<evidence type="ECO:0000313" key="3">
    <source>
        <dbReference type="EMBL" id="NJC17752.1"/>
    </source>
</evidence>
<keyword evidence="6" id="KW-1185">Reference proteome</keyword>
<evidence type="ECO:0000313" key="4">
    <source>
        <dbReference type="EMBL" id="WOF13452.1"/>
    </source>
</evidence>
<evidence type="ECO:0000313" key="6">
    <source>
        <dbReference type="Proteomes" id="UP001302374"/>
    </source>
</evidence>
<dbReference type="AlphaFoldDB" id="A0A7X5YAZ6"/>